<feature type="domain" description="Ethylene receptor 1-like N-terminal" evidence="7">
    <location>
        <begin position="47"/>
        <end position="105"/>
    </location>
</feature>
<reference evidence="8 9" key="1">
    <citation type="journal article" date="2023" name="Hortic Res">
        <title>Pangenome of water caltrop reveals structural variations and asymmetric subgenome divergence after allopolyploidization.</title>
        <authorList>
            <person name="Zhang X."/>
            <person name="Chen Y."/>
            <person name="Wang L."/>
            <person name="Yuan Y."/>
            <person name="Fang M."/>
            <person name="Shi L."/>
            <person name="Lu R."/>
            <person name="Comes H.P."/>
            <person name="Ma Y."/>
            <person name="Chen Y."/>
            <person name="Huang G."/>
            <person name="Zhou Y."/>
            <person name="Zheng Z."/>
            <person name="Qiu Y."/>
        </authorList>
    </citation>
    <scope>NUCLEOTIDE SEQUENCE [LARGE SCALE GENOMIC DNA]</scope>
    <source>
        <tissue evidence="8">Roots</tissue>
    </source>
</reference>
<dbReference type="GO" id="GO:0046872">
    <property type="term" value="F:metal ion binding"/>
    <property type="evidence" value="ECO:0007669"/>
    <property type="project" value="UniProtKB-KW"/>
</dbReference>
<evidence type="ECO:0000256" key="5">
    <source>
        <dbReference type="ARBA" id="ARBA00022840"/>
    </source>
</evidence>
<dbReference type="Pfam" id="PF25487">
    <property type="entry name" value="ETR1_N"/>
    <property type="match status" value="1"/>
</dbReference>
<keyword evidence="6" id="KW-1133">Transmembrane helix</keyword>
<evidence type="ECO:0000256" key="3">
    <source>
        <dbReference type="ARBA" id="ARBA00022741"/>
    </source>
</evidence>
<dbReference type="GO" id="GO:0051740">
    <property type="term" value="F:ethylene binding"/>
    <property type="evidence" value="ECO:0007669"/>
    <property type="project" value="TreeGrafter"/>
</dbReference>
<dbReference type="PANTHER" id="PTHR24423">
    <property type="entry name" value="TWO-COMPONENT SENSOR HISTIDINE KINASE"/>
    <property type="match status" value="1"/>
</dbReference>
<gene>
    <name evidence="8" type="ORF">SAY87_030625</name>
</gene>
<evidence type="ECO:0000256" key="1">
    <source>
        <dbReference type="ARBA" id="ARBA00022679"/>
    </source>
</evidence>
<sequence>MLETRISQSSFGRLLMLTQLLKEFRLTTTDDRCGYHSEGTMRTLEAIFQIQRTCDVLIMVTYFSIPIELFLFVSCSIVPFKWVLYPFIALSIICGPTHLINQWASLRLWSPPLPASDGILHFLEDPHRPGLLHDCCLLYDPYPTPQSEGE</sequence>
<dbReference type="GO" id="GO:0005783">
    <property type="term" value="C:endoplasmic reticulum"/>
    <property type="evidence" value="ECO:0007669"/>
    <property type="project" value="TreeGrafter"/>
</dbReference>
<keyword evidence="9" id="KW-1185">Reference proteome</keyword>
<feature type="transmembrane region" description="Helical" evidence="6">
    <location>
        <begin position="56"/>
        <end position="77"/>
    </location>
</feature>
<proteinExistence type="predicted"/>
<evidence type="ECO:0000313" key="8">
    <source>
        <dbReference type="EMBL" id="KAK4770093.1"/>
    </source>
</evidence>
<name>A0AAN7KTG6_9MYRT</name>
<evidence type="ECO:0000259" key="7">
    <source>
        <dbReference type="Pfam" id="PF25487"/>
    </source>
</evidence>
<keyword evidence="1" id="KW-0808">Transferase</keyword>
<dbReference type="Proteomes" id="UP001345219">
    <property type="component" value="Chromosome 24"/>
</dbReference>
<keyword evidence="5" id="KW-0067">ATP-binding</keyword>
<evidence type="ECO:0000256" key="2">
    <source>
        <dbReference type="ARBA" id="ARBA00022723"/>
    </source>
</evidence>
<accession>A0AAN7KTG6</accession>
<keyword evidence="2" id="KW-0479">Metal-binding</keyword>
<keyword evidence="6" id="KW-0472">Membrane</keyword>
<dbReference type="GO" id="GO:0038199">
    <property type="term" value="F:ethylene receptor activity"/>
    <property type="evidence" value="ECO:0007669"/>
    <property type="project" value="TreeGrafter"/>
</dbReference>
<dbReference type="InterPro" id="IPR058544">
    <property type="entry name" value="ETR1_N"/>
</dbReference>
<keyword evidence="4" id="KW-0418">Kinase</keyword>
<evidence type="ECO:0000256" key="6">
    <source>
        <dbReference type="SAM" id="Phobius"/>
    </source>
</evidence>
<dbReference type="PANTHER" id="PTHR24423:SF633">
    <property type="entry name" value="ETHYLENE RECEPTOR 2"/>
    <property type="match status" value="1"/>
</dbReference>
<dbReference type="AlphaFoldDB" id="A0AAN7KTG6"/>
<dbReference type="EMBL" id="JAXIOK010000005">
    <property type="protein sequence ID" value="KAK4770093.1"/>
    <property type="molecule type" value="Genomic_DNA"/>
</dbReference>
<organism evidence="8 9">
    <name type="scientific">Trapa incisa</name>
    <dbReference type="NCBI Taxonomy" id="236973"/>
    <lineage>
        <taxon>Eukaryota</taxon>
        <taxon>Viridiplantae</taxon>
        <taxon>Streptophyta</taxon>
        <taxon>Embryophyta</taxon>
        <taxon>Tracheophyta</taxon>
        <taxon>Spermatophyta</taxon>
        <taxon>Magnoliopsida</taxon>
        <taxon>eudicotyledons</taxon>
        <taxon>Gunneridae</taxon>
        <taxon>Pentapetalae</taxon>
        <taxon>rosids</taxon>
        <taxon>malvids</taxon>
        <taxon>Myrtales</taxon>
        <taxon>Lythraceae</taxon>
        <taxon>Trapa</taxon>
    </lineage>
</organism>
<dbReference type="GO" id="GO:0005524">
    <property type="term" value="F:ATP binding"/>
    <property type="evidence" value="ECO:0007669"/>
    <property type="project" value="UniProtKB-KW"/>
</dbReference>
<feature type="transmembrane region" description="Helical" evidence="6">
    <location>
        <begin position="83"/>
        <end position="100"/>
    </location>
</feature>
<evidence type="ECO:0000256" key="4">
    <source>
        <dbReference type="ARBA" id="ARBA00022777"/>
    </source>
</evidence>
<keyword evidence="6" id="KW-0812">Transmembrane</keyword>
<keyword evidence="3" id="KW-0547">Nucleotide-binding</keyword>
<dbReference type="GO" id="GO:0016301">
    <property type="term" value="F:kinase activity"/>
    <property type="evidence" value="ECO:0007669"/>
    <property type="project" value="UniProtKB-KW"/>
</dbReference>
<evidence type="ECO:0000313" key="9">
    <source>
        <dbReference type="Proteomes" id="UP001345219"/>
    </source>
</evidence>
<comment type="caution">
    <text evidence="8">The sequence shown here is derived from an EMBL/GenBank/DDBJ whole genome shotgun (WGS) entry which is preliminary data.</text>
</comment>
<protein>
    <recommendedName>
        <fullName evidence="7">Ethylene receptor 1-like N-terminal domain-containing protein</fullName>
    </recommendedName>
</protein>